<dbReference type="AlphaFoldDB" id="B0WF92"/>
<evidence type="ECO:0000313" key="3">
    <source>
        <dbReference type="EnsemblMetazoa" id="CPIJ006033-PA"/>
    </source>
</evidence>
<keyword evidence="4" id="KW-1185">Reference proteome</keyword>
<dbReference type="VEuPathDB" id="VectorBase:CPIJ006033"/>
<evidence type="ECO:0000313" key="2">
    <source>
        <dbReference type="EMBL" id="EDS26068.1"/>
    </source>
</evidence>
<protein>
    <submittedName>
        <fullName evidence="2 3">Uncharacterized protein</fullName>
    </submittedName>
</protein>
<organism>
    <name type="scientific">Culex quinquefasciatus</name>
    <name type="common">Southern house mosquito</name>
    <name type="synonym">Culex pungens</name>
    <dbReference type="NCBI Taxonomy" id="7176"/>
    <lineage>
        <taxon>Eukaryota</taxon>
        <taxon>Metazoa</taxon>
        <taxon>Ecdysozoa</taxon>
        <taxon>Arthropoda</taxon>
        <taxon>Hexapoda</taxon>
        <taxon>Insecta</taxon>
        <taxon>Pterygota</taxon>
        <taxon>Neoptera</taxon>
        <taxon>Endopterygota</taxon>
        <taxon>Diptera</taxon>
        <taxon>Nematocera</taxon>
        <taxon>Culicoidea</taxon>
        <taxon>Culicidae</taxon>
        <taxon>Culicinae</taxon>
        <taxon>Culicini</taxon>
        <taxon>Culex</taxon>
        <taxon>Culex</taxon>
    </lineage>
</organism>
<evidence type="ECO:0000313" key="4">
    <source>
        <dbReference type="Proteomes" id="UP000002320"/>
    </source>
</evidence>
<evidence type="ECO:0000256" key="1">
    <source>
        <dbReference type="SAM" id="MobiDB-lite"/>
    </source>
</evidence>
<dbReference type="KEGG" id="cqu:CpipJ_CPIJ006033"/>
<dbReference type="EMBL" id="DS231915">
    <property type="protein sequence ID" value="EDS26068.1"/>
    <property type="molecule type" value="Genomic_DNA"/>
</dbReference>
<feature type="compositionally biased region" description="Basic residues" evidence="1">
    <location>
        <begin position="1"/>
        <end position="14"/>
    </location>
</feature>
<gene>
    <name evidence="3" type="primary">6037465</name>
    <name evidence="2" type="ORF">CpipJ_CPIJ006033</name>
</gene>
<dbReference type="InParanoid" id="B0WF92"/>
<accession>B0WF92</accession>
<dbReference type="HOGENOM" id="CLU_3126405_0_0_1"/>
<name>B0WF92_CULQU</name>
<reference evidence="3" key="2">
    <citation type="submission" date="2021-02" db="UniProtKB">
        <authorList>
            <consortium name="EnsemblMetazoa"/>
        </authorList>
    </citation>
    <scope>IDENTIFICATION</scope>
    <source>
        <strain evidence="3">JHB</strain>
    </source>
</reference>
<proteinExistence type="predicted"/>
<feature type="region of interest" description="Disordered" evidence="1">
    <location>
        <begin position="1"/>
        <end position="50"/>
    </location>
</feature>
<reference evidence="2" key="1">
    <citation type="submission" date="2007-03" db="EMBL/GenBank/DDBJ databases">
        <title>Annotation of Culex pipiens quinquefasciatus.</title>
        <authorList>
            <consortium name="The Broad Institute Genome Sequencing Platform"/>
            <person name="Atkinson P.W."/>
            <person name="Hemingway J."/>
            <person name="Christensen B.M."/>
            <person name="Higgs S."/>
            <person name="Kodira C."/>
            <person name="Hannick L."/>
            <person name="Megy K."/>
            <person name="O'Leary S."/>
            <person name="Pearson M."/>
            <person name="Haas B.J."/>
            <person name="Mauceli E."/>
            <person name="Wortman J.R."/>
            <person name="Lee N.H."/>
            <person name="Guigo R."/>
            <person name="Stanke M."/>
            <person name="Alvarado L."/>
            <person name="Amedeo P."/>
            <person name="Antoine C.H."/>
            <person name="Arensburger P."/>
            <person name="Bidwell S.L."/>
            <person name="Crawford M."/>
            <person name="Camaro F."/>
            <person name="Devon K."/>
            <person name="Engels R."/>
            <person name="Hammond M."/>
            <person name="Howarth C."/>
            <person name="Koehrsen M."/>
            <person name="Lawson D."/>
            <person name="Montgomery P."/>
            <person name="Nene V."/>
            <person name="Nusbaum C."/>
            <person name="Puiu D."/>
            <person name="Romero-Severson J."/>
            <person name="Severson D.W."/>
            <person name="Shumway M."/>
            <person name="Sisk P."/>
            <person name="Stolte C."/>
            <person name="Zeng Q."/>
            <person name="Eisenstadt E."/>
            <person name="Fraser-Liggett C."/>
            <person name="Strausberg R."/>
            <person name="Galagan J."/>
            <person name="Birren B."/>
            <person name="Collins F.H."/>
        </authorList>
    </citation>
    <scope>NUCLEOTIDE SEQUENCE [LARGE SCALE GENOMIC DNA]</scope>
    <source>
        <strain evidence="2">JHB</strain>
    </source>
</reference>
<dbReference type="Proteomes" id="UP000002320">
    <property type="component" value="Unassembled WGS sequence"/>
</dbReference>
<sequence length="50" mass="6139">MFRRHEWRRKKQRGKRAEPVWKKLQTTPKVHSKLSRTKLSSPRNPKNRST</sequence>
<dbReference type="EnsemblMetazoa" id="CPIJ006033-RA">
    <property type="protein sequence ID" value="CPIJ006033-PA"/>
    <property type="gene ID" value="CPIJ006033"/>
</dbReference>